<organism evidence="1 2">
    <name type="scientific">Agaricus bisporus var. burnettii (strain JB137-S8 / ATCC MYA-4627 / FGSC 10392)</name>
    <name type="common">White button mushroom</name>
    <dbReference type="NCBI Taxonomy" id="597362"/>
    <lineage>
        <taxon>Eukaryota</taxon>
        <taxon>Fungi</taxon>
        <taxon>Dikarya</taxon>
        <taxon>Basidiomycota</taxon>
        <taxon>Agaricomycotina</taxon>
        <taxon>Agaricomycetes</taxon>
        <taxon>Agaricomycetidae</taxon>
        <taxon>Agaricales</taxon>
        <taxon>Agaricineae</taxon>
        <taxon>Agaricaceae</taxon>
        <taxon>Agaricus</taxon>
    </lineage>
</organism>
<keyword evidence="2" id="KW-1185">Reference proteome</keyword>
<evidence type="ECO:0000313" key="2">
    <source>
        <dbReference type="Proteomes" id="UP000008493"/>
    </source>
</evidence>
<dbReference type="GeneID" id="18828358"/>
<dbReference type="HOGENOM" id="CLU_2512126_0_0_1"/>
<sequence>MLAPIFPSLCPSAARTVRSRVLALTPAPSIALAVSAGATILISVTPSAPAAPSALVLTPRPITSTPSGQALSFRYGREGMSVLEK</sequence>
<protein>
    <submittedName>
        <fullName evidence="1">Uncharacterized protein</fullName>
    </submittedName>
</protein>
<accession>K5WSC2</accession>
<gene>
    <name evidence="1" type="ORF">AGABI1DRAFT_134751</name>
</gene>
<name>K5WSC2_AGABU</name>
<reference evidence="2" key="1">
    <citation type="journal article" date="2012" name="Proc. Natl. Acad. Sci. U.S.A.">
        <title>Genome sequence of the button mushroom Agaricus bisporus reveals mechanisms governing adaptation to a humic-rich ecological niche.</title>
        <authorList>
            <person name="Morin E."/>
            <person name="Kohler A."/>
            <person name="Baker A.R."/>
            <person name="Foulongne-Oriol M."/>
            <person name="Lombard V."/>
            <person name="Nagy L.G."/>
            <person name="Ohm R.A."/>
            <person name="Patyshakuliyeva A."/>
            <person name="Brun A."/>
            <person name="Aerts A.L."/>
            <person name="Bailey A.M."/>
            <person name="Billette C."/>
            <person name="Coutinho P.M."/>
            <person name="Deakin G."/>
            <person name="Doddapaneni H."/>
            <person name="Floudas D."/>
            <person name="Grimwood J."/>
            <person name="Hilden K."/>
            <person name="Kuees U."/>
            <person name="LaButti K.M."/>
            <person name="Lapidus A."/>
            <person name="Lindquist E.A."/>
            <person name="Lucas S.M."/>
            <person name="Murat C."/>
            <person name="Riley R.W."/>
            <person name="Salamov A.A."/>
            <person name="Schmutz J."/>
            <person name="Subramanian V."/>
            <person name="Woesten H.A.B."/>
            <person name="Xu J."/>
            <person name="Eastwood D.C."/>
            <person name="Foster G.D."/>
            <person name="Sonnenberg A.S."/>
            <person name="Cullen D."/>
            <person name="de Vries R.P."/>
            <person name="Lundell T."/>
            <person name="Hibbett D.S."/>
            <person name="Henrissat B."/>
            <person name="Burton K.S."/>
            <person name="Kerrigan R.W."/>
            <person name="Challen M.P."/>
            <person name="Grigoriev I.V."/>
            <person name="Martin F."/>
        </authorList>
    </citation>
    <scope>NUCLEOTIDE SEQUENCE [LARGE SCALE GENOMIC DNA]</scope>
    <source>
        <strain evidence="2">JB137-S8 / ATCC MYA-4627 / FGSC 10392</strain>
    </source>
</reference>
<dbReference type="InParanoid" id="K5WSC2"/>
<dbReference type="RefSeq" id="XP_007335914.1">
    <property type="nucleotide sequence ID" value="XM_007335852.1"/>
</dbReference>
<dbReference type="EMBL" id="JH972705">
    <property type="protein sequence ID" value="EKM73447.1"/>
    <property type="molecule type" value="Genomic_DNA"/>
</dbReference>
<dbReference type="AlphaFoldDB" id="K5WSC2"/>
<dbReference type="Proteomes" id="UP000008493">
    <property type="component" value="Unassembled WGS sequence"/>
</dbReference>
<dbReference type="KEGG" id="abp:AGABI1DRAFT134751"/>
<proteinExistence type="predicted"/>
<evidence type="ECO:0000313" key="1">
    <source>
        <dbReference type="EMBL" id="EKM73447.1"/>
    </source>
</evidence>